<dbReference type="GO" id="GO:0005923">
    <property type="term" value="C:bicellular tight junction"/>
    <property type="evidence" value="ECO:0007669"/>
    <property type="project" value="TreeGrafter"/>
</dbReference>
<dbReference type="OrthoDB" id="418634at2759"/>
<organism evidence="1 2">
    <name type="scientific">Diploscapter pachys</name>
    <dbReference type="NCBI Taxonomy" id="2018661"/>
    <lineage>
        <taxon>Eukaryota</taxon>
        <taxon>Metazoa</taxon>
        <taxon>Ecdysozoa</taxon>
        <taxon>Nematoda</taxon>
        <taxon>Chromadorea</taxon>
        <taxon>Rhabditida</taxon>
        <taxon>Rhabditina</taxon>
        <taxon>Rhabditomorpha</taxon>
        <taxon>Rhabditoidea</taxon>
        <taxon>Rhabditidae</taxon>
        <taxon>Diploscapter</taxon>
    </lineage>
</organism>
<comment type="caution">
    <text evidence="1">The sequence shown here is derived from an EMBL/GenBank/DDBJ whole genome shotgun (WGS) entry which is preliminary data.</text>
</comment>
<dbReference type="Gene3D" id="2.30.30.40">
    <property type="entry name" value="SH3 Domains"/>
    <property type="match status" value="1"/>
</dbReference>
<evidence type="ECO:0000313" key="2">
    <source>
        <dbReference type="Proteomes" id="UP000218231"/>
    </source>
</evidence>
<dbReference type="GO" id="GO:0150105">
    <property type="term" value="P:protein localization to cell-cell junction"/>
    <property type="evidence" value="ECO:0007669"/>
    <property type="project" value="TreeGrafter"/>
</dbReference>
<dbReference type="GO" id="GO:0098609">
    <property type="term" value="P:cell-cell adhesion"/>
    <property type="evidence" value="ECO:0007669"/>
    <property type="project" value="TreeGrafter"/>
</dbReference>
<dbReference type="PANTHER" id="PTHR13865:SF28">
    <property type="entry name" value="POLYCHAETOID, ISOFORM O"/>
    <property type="match status" value="1"/>
</dbReference>
<dbReference type="Proteomes" id="UP000218231">
    <property type="component" value="Unassembled WGS sequence"/>
</dbReference>
<dbReference type="GO" id="GO:0045216">
    <property type="term" value="P:cell-cell junction organization"/>
    <property type="evidence" value="ECO:0007669"/>
    <property type="project" value="TreeGrafter"/>
</dbReference>
<accession>A0A2A2M326</accession>
<dbReference type="GO" id="GO:0050839">
    <property type="term" value="F:cell adhesion molecule binding"/>
    <property type="evidence" value="ECO:0007669"/>
    <property type="project" value="TreeGrafter"/>
</dbReference>
<dbReference type="EMBL" id="LIAE01005934">
    <property type="protein sequence ID" value="PAV92874.1"/>
    <property type="molecule type" value="Genomic_DNA"/>
</dbReference>
<reference evidence="1 2" key="1">
    <citation type="journal article" date="2017" name="Curr. Biol.">
        <title>Genome architecture and evolution of a unichromosomal asexual nematode.</title>
        <authorList>
            <person name="Fradin H."/>
            <person name="Zegar C."/>
            <person name="Gutwein M."/>
            <person name="Lucas J."/>
            <person name="Kovtun M."/>
            <person name="Corcoran D."/>
            <person name="Baugh L.R."/>
            <person name="Kiontke K."/>
            <person name="Gunsalus K."/>
            <person name="Fitch D.H."/>
            <person name="Piano F."/>
        </authorList>
    </citation>
    <scope>NUCLEOTIDE SEQUENCE [LARGE SCALE GENOMIC DNA]</scope>
    <source>
        <strain evidence="1">PF1309</strain>
    </source>
</reference>
<name>A0A2A2M326_9BILA</name>
<protein>
    <submittedName>
        <fullName evidence="1">Uncharacterized protein</fullName>
    </submittedName>
</protein>
<dbReference type="PANTHER" id="PTHR13865">
    <property type="entry name" value="TIGHT JUNCTION PROTEIN"/>
    <property type="match status" value="1"/>
</dbReference>
<sequence>MGNGDNEWSEEGVIYEVQGRTMREGLRGGKGRKGAHFSKEKRCGPLELSINDGDIFQVTDTLFGGTVGLWQASRVYSANANKGEPLKGVIPNQSTAETIAREQRRVNEQKGKGTLLRRKLDAARRTKSLPKNMLADPAELCASIPLPAYERVALTTPSFHRYVFLRKGLNLIHMLSIPL</sequence>
<keyword evidence="2" id="KW-1185">Reference proteome</keyword>
<dbReference type="GO" id="GO:0005886">
    <property type="term" value="C:plasma membrane"/>
    <property type="evidence" value="ECO:0007669"/>
    <property type="project" value="TreeGrafter"/>
</dbReference>
<dbReference type="STRING" id="2018661.A0A2A2M326"/>
<gene>
    <name evidence="1" type="ORF">WR25_21375</name>
</gene>
<dbReference type="AlphaFoldDB" id="A0A2A2M326"/>
<proteinExistence type="predicted"/>
<evidence type="ECO:0000313" key="1">
    <source>
        <dbReference type="EMBL" id="PAV92874.1"/>
    </source>
</evidence>